<dbReference type="GO" id="GO:0003676">
    <property type="term" value="F:nucleic acid binding"/>
    <property type="evidence" value="ECO:0007669"/>
    <property type="project" value="InterPro"/>
</dbReference>
<dbReference type="InterPro" id="IPR001584">
    <property type="entry name" value="Integrase_cat-core"/>
</dbReference>
<organism evidence="2 3">
    <name type="scientific">Clostridium beijerinckii</name>
    <name type="common">Clostridium MP</name>
    <dbReference type="NCBI Taxonomy" id="1520"/>
    <lineage>
        <taxon>Bacteria</taxon>
        <taxon>Bacillati</taxon>
        <taxon>Bacillota</taxon>
        <taxon>Clostridia</taxon>
        <taxon>Eubacteriales</taxon>
        <taxon>Clostridiaceae</taxon>
        <taxon>Clostridium</taxon>
    </lineage>
</organism>
<reference evidence="2" key="1">
    <citation type="submission" date="2020-04" db="EMBL/GenBank/DDBJ databases">
        <authorList>
            <person name="Brown S."/>
        </authorList>
    </citation>
    <scope>NUCLEOTIDE SEQUENCE</scope>
    <source>
        <strain evidence="2">DJ015</strain>
    </source>
</reference>
<dbReference type="AlphaFoldDB" id="A0AAW3W697"/>
<dbReference type="Gene3D" id="3.30.420.10">
    <property type="entry name" value="Ribonuclease H-like superfamily/Ribonuclease H"/>
    <property type="match status" value="1"/>
</dbReference>
<feature type="domain" description="Integrase catalytic" evidence="1">
    <location>
        <begin position="277"/>
        <end position="419"/>
    </location>
</feature>
<dbReference type="PROSITE" id="PS50994">
    <property type="entry name" value="INTEGRASE"/>
    <property type="match status" value="1"/>
</dbReference>
<dbReference type="Proteomes" id="UP001194098">
    <property type="component" value="Unassembled WGS sequence"/>
</dbReference>
<protein>
    <submittedName>
        <fullName evidence="2">Transposase</fullName>
    </submittedName>
</protein>
<evidence type="ECO:0000259" key="1">
    <source>
        <dbReference type="PROSITE" id="PS50994"/>
    </source>
</evidence>
<gene>
    <name evidence="2" type="ORF">HGI39_06420</name>
</gene>
<reference evidence="2" key="2">
    <citation type="journal article" date="2022" name="Nat. Biotechnol.">
        <title>Carbon-negative production of acetone and isopropanol by gas fermentation at industrial pilot scale.</title>
        <authorList>
            <person name="Liew F.E."/>
            <person name="Nogle R."/>
            <person name="Abdalla T."/>
            <person name="Rasor B.J."/>
            <person name="Canter C."/>
            <person name="Jensen R.O."/>
            <person name="Wang L."/>
            <person name="Strutz J."/>
            <person name="Chirania P."/>
            <person name="De Tissera S."/>
            <person name="Mueller A.P."/>
            <person name="Ruan Z."/>
            <person name="Gao A."/>
            <person name="Tran L."/>
            <person name="Engle N.L."/>
            <person name="Bromley J.C."/>
            <person name="Daniell J."/>
            <person name="Conrado R."/>
            <person name="Tschaplinski T.J."/>
            <person name="Giannone R.J."/>
            <person name="Hettich R.L."/>
            <person name="Karim A.S."/>
            <person name="Simpson S.D."/>
            <person name="Brown S.D."/>
            <person name="Leang C."/>
            <person name="Jewett M.C."/>
            <person name="Kopke M."/>
        </authorList>
    </citation>
    <scope>NUCLEOTIDE SEQUENCE</scope>
    <source>
        <strain evidence="2">DJ015</strain>
    </source>
</reference>
<dbReference type="Pfam" id="PF09299">
    <property type="entry name" value="Mu-transpos_C"/>
    <property type="match status" value="1"/>
</dbReference>
<evidence type="ECO:0000313" key="3">
    <source>
        <dbReference type="Proteomes" id="UP001194098"/>
    </source>
</evidence>
<evidence type="ECO:0000313" key="2">
    <source>
        <dbReference type="EMBL" id="MBC2474350.1"/>
    </source>
</evidence>
<comment type="caution">
    <text evidence="2">The sequence shown here is derived from an EMBL/GenBank/DDBJ whole genome shotgun (WGS) entry which is preliminary data.</text>
</comment>
<dbReference type="SUPFAM" id="SSF53098">
    <property type="entry name" value="Ribonuclease H-like"/>
    <property type="match status" value="1"/>
</dbReference>
<proteinExistence type="predicted"/>
<dbReference type="InterPro" id="IPR015378">
    <property type="entry name" value="Transposase-like_Mu_C"/>
</dbReference>
<dbReference type="InterPro" id="IPR036397">
    <property type="entry name" value="RNaseH_sf"/>
</dbReference>
<accession>A0AAW3W697</accession>
<dbReference type="GO" id="GO:0015074">
    <property type="term" value="P:DNA integration"/>
    <property type="evidence" value="ECO:0007669"/>
    <property type="project" value="InterPro"/>
</dbReference>
<dbReference type="RefSeq" id="WP_171780294.1">
    <property type="nucleotide sequence ID" value="NZ_JABAGV010000012.1"/>
</dbReference>
<name>A0AAW3W697_CLOBE</name>
<dbReference type="InterPro" id="IPR012337">
    <property type="entry name" value="RNaseH-like_sf"/>
</dbReference>
<dbReference type="EMBL" id="JABAGV010000012">
    <property type="protein sequence ID" value="MBC2474350.1"/>
    <property type="molecule type" value="Genomic_DNA"/>
</dbReference>
<sequence length="718" mass="84665">MLIVNAILAWKDEDGIKYERILWINYINDAMYLINLNDNNLPVKRSILEIEEELKNKQVFIEEIDPYFRISEDEKLTDKEISIREEAWNYIKDIVRIEPDIYQSKLRSELIEEIIDSKKVHRNTIVKYLKRYWKRGMCKNALLPDYSMCGGKGKDKAVYKNKRGRPKIYSSGEGMNIDEEVKRIFKVSINKYYNTSSRKSLVTTYECMIKDYFTQGYYFENGAKKNILFDSDNIPSIGQFKYWFYKERNLKKEVTTRISNKKYLQVNRPILGNSTTETIGPGDSFQVDATIADIYLCSTFDRNKIIGRPIIYFLIDTFSRMIVGIYVGLEGPSWLAASIAIVNTASNKKEFCKEYGIEIEEEEWPVDNIPNTILADRGEFEGFCADNLINSLGIKVQNAPPYRADFKGIVEQYFNILNNQRIKPFLPGVINPNGKERGDRDYRLDAKLNINEFTQIVIRCVLYNNNHHYINNYPKDEIMLRDNVKPIPIELWNWGIKNRSGKLRKVDLNILKLNLMPSCVATVTAKGVLFKQIYYTSSLLMKENFFERARKNGTWKIDIVYDPRNLNFIYLKDDKGRKFEKLTMIEHQHKYKNKCVEEVDYINELEKYEKESIKFDKLREKVNLISEIESIVENAASSYKSMNPVNESKRKRLNEIRDNRNKEKNINRESAFELEVQEEKREGQVFYLNNEEVDDYNQIDEFEMLRKKQKERLSNDKG</sequence>